<dbReference type="KEGG" id="dhe:111603773"/>
<evidence type="ECO:0000256" key="4">
    <source>
        <dbReference type="ARBA" id="ARBA00019879"/>
    </source>
</evidence>
<evidence type="ECO:0000313" key="14">
    <source>
        <dbReference type="Proteomes" id="UP000504633"/>
    </source>
</evidence>
<comment type="function">
    <text evidence="10">Component of the cap-binding complex (CBC), which binds cotranscriptionally to the 5'-cap of pre-mRNAs and is involved in various processes such as pre-mRNA splicing and RNA-mediated gene silencing (RNAi). The CBC complex is involved in miRNA-mediated RNA interference via its interaction with Ars2 and is required for primary microRNAs (miRNAs) processing. Also involved in innate immunity via the short interfering RNAs (siRNAs) processing machinery by restricting the viral RNA production. In the CBC complex, Cbp80 does not bind directly capped RNAs (m7GpppG-capped RNA) but is required to stabilize the movement of the N-terminal loop of Cbp20 and lock the CBC into a high affinity cap-binding state with the cap structure.</text>
</comment>
<keyword evidence="5" id="KW-0507">mRNA processing</keyword>
<evidence type="ECO:0000259" key="13">
    <source>
        <dbReference type="SMART" id="SM00543"/>
    </source>
</evidence>
<sequence>MNSRRRWRDESPEEVEPMEVSGRPSKFARRTDHKEVMGTIENLMVKLSDYNSATVQGRIEDLSYYVTDTLHIYKWDILRILIECVVKYPMQSGAYATFVGLVNVRDYEFGGECLNCLMQQLLKSLHEGEWTKAQSLVLLLGDLVNTNVLTVGSMLQLLNALTDVCEEEGSPQRRRDFYAHLVLSALPLIGRELYEKKETALQALLKRLQLYIKKERSCTESARLLRIWSNSDVPQHEYLELLWLQIMRLLRDNWIEKELLRPYAAFDDTLSTALQHHLPALQPPRHEDDSLAYPRPWLVFRLFEVSDFPPNMHMPDELDIGRHAIEAHIMETVQLHHLERKTCAERLMAYCVAKPTLPMEHCIIEVLLGQMLQLPISPLLTINYGALIIELCKLVPDKFPRVVAQAADMLYTQLENMNASSFDRFVNWFSHHLSNFRYQWNWQDWENCITLPELHPSSMFVRELLKKCMRLSYHQHIVQLVPTTFAAMLPASPDPNFKYINELLPGARLAKHLLEAVRAKCAPELLGGLIEASTELEDGLKINVLMHTFLHLGCKSFTHIFSIFNKFQPVLKMLATSEANQMAMLNALFELWASNEHIKLVVADKLMKMHIVSNHAIVSWVFHPTLKPELVKMYMWELLNMTVKYTKHYMRATEECQFTDSNVLLLEIVQSCIKVLAAHQKMEQNLETDYWFDWVQGRLLELLFNFMDDGRSISSKLRQIALELEDTKRLANMLNDYLNYVA</sequence>
<evidence type="ECO:0000256" key="5">
    <source>
        <dbReference type="ARBA" id="ARBA00022664"/>
    </source>
</evidence>
<evidence type="ECO:0000256" key="7">
    <source>
        <dbReference type="ARBA" id="ARBA00023158"/>
    </source>
</evidence>
<comment type="subunit">
    <text evidence="3">Component of the nuclear cap-binding complex (CBC), a heterodimer composed of Cbp80 and Cbp20 that interacts with m7GpppG-capped RNA.</text>
</comment>
<dbReference type="PANTHER" id="PTHR12412:SF2">
    <property type="entry name" value="NUCLEAR CAP-BINDING PROTEIN SUBUNIT 1"/>
    <property type="match status" value="1"/>
</dbReference>
<dbReference type="Pfam" id="PF09088">
    <property type="entry name" value="MIF4G_like"/>
    <property type="match status" value="1"/>
</dbReference>
<dbReference type="InterPro" id="IPR015174">
    <property type="entry name" value="MIF4G-like_typ-2"/>
</dbReference>
<dbReference type="InterPro" id="IPR027159">
    <property type="entry name" value="CBP80"/>
</dbReference>
<reference evidence="15" key="1">
    <citation type="submission" date="2025-08" db="UniProtKB">
        <authorList>
            <consortium name="RefSeq"/>
        </authorList>
    </citation>
    <scope>IDENTIFICATION</scope>
    <source>
        <strain evidence="15">15085-1641.00</strain>
        <tissue evidence="15">Whole body</tissue>
    </source>
</reference>
<keyword evidence="9" id="KW-0539">Nucleus</keyword>
<evidence type="ECO:0000256" key="1">
    <source>
        <dbReference type="ARBA" id="ARBA00004123"/>
    </source>
</evidence>
<accession>A0A6J1MDD9</accession>
<keyword evidence="14" id="KW-1185">Reference proteome</keyword>
<dbReference type="SUPFAM" id="SSF48371">
    <property type="entry name" value="ARM repeat"/>
    <property type="match status" value="3"/>
</dbReference>
<dbReference type="GO" id="GO:0005634">
    <property type="term" value="C:nucleus"/>
    <property type="evidence" value="ECO:0007669"/>
    <property type="project" value="UniProtKB-SubCell"/>
</dbReference>
<dbReference type="OMA" id="GCKSFTH"/>
<dbReference type="GO" id="GO:0006406">
    <property type="term" value="P:mRNA export from nucleus"/>
    <property type="evidence" value="ECO:0007669"/>
    <property type="project" value="InterPro"/>
</dbReference>
<organism evidence="14 15">
    <name type="scientific">Drosophila hydei</name>
    <name type="common">Fruit fly</name>
    <dbReference type="NCBI Taxonomy" id="7224"/>
    <lineage>
        <taxon>Eukaryota</taxon>
        <taxon>Metazoa</taxon>
        <taxon>Ecdysozoa</taxon>
        <taxon>Arthropoda</taxon>
        <taxon>Hexapoda</taxon>
        <taxon>Insecta</taxon>
        <taxon>Pterygota</taxon>
        <taxon>Neoptera</taxon>
        <taxon>Endopterygota</taxon>
        <taxon>Diptera</taxon>
        <taxon>Brachycera</taxon>
        <taxon>Muscomorpha</taxon>
        <taxon>Ephydroidea</taxon>
        <taxon>Drosophilidae</taxon>
        <taxon>Drosophila</taxon>
    </lineage>
</organism>
<name>A0A6J1MDD9_DROHY</name>
<dbReference type="Gene3D" id="1.25.40.180">
    <property type="match status" value="3"/>
</dbReference>
<dbReference type="Pfam" id="PF09090">
    <property type="entry name" value="MIF4G_like_2"/>
    <property type="match status" value="1"/>
</dbReference>
<comment type="similarity">
    <text evidence="2">Belongs to the NCBP1 family.</text>
</comment>
<keyword evidence="8" id="KW-0508">mRNA splicing</keyword>
<dbReference type="PANTHER" id="PTHR12412">
    <property type="entry name" value="CAP BINDING PROTEIN"/>
    <property type="match status" value="1"/>
</dbReference>
<evidence type="ECO:0000256" key="12">
    <source>
        <dbReference type="SAM" id="MobiDB-lite"/>
    </source>
</evidence>
<evidence type="ECO:0000313" key="15">
    <source>
        <dbReference type="RefSeq" id="XP_023177276.2"/>
    </source>
</evidence>
<dbReference type="GO" id="GO:0006370">
    <property type="term" value="P:7-methylguanosine mRNA capping"/>
    <property type="evidence" value="ECO:0007669"/>
    <property type="project" value="UniProtKB-KW"/>
</dbReference>
<dbReference type="InterPro" id="IPR016024">
    <property type="entry name" value="ARM-type_fold"/>
</dbReference>
<feature type="region of interest" description="Disordered" evidence="12">
    <location>
        <begin position="1"/>
        <end position="26"/>
    </location>
</feature>
<dbReference type="RefSeq" id="XP_023177276.2">
    <property type="nucleotide sequence ID" value="XM_023321508.2"/>
</dbReference>
<dbReference type="GO" id="GO:0000339">
    <property type="term" value="F:RNA cap binding"/>
    <property type="evidence" value="ECO:0007669"/>
    <property type="project" value="InterPro"/>
</dbReference>
<gene>
    <name evidence="15" type="primary">LOC111603773</name>
</gene>
<keyword evidence="7" id="KW-0943">RNA-mediated gene silencing</keyword>
<evidence type="ECO:0000256" key="6">
    <source>
        <dbReference type="ARBA" id="ARBA00023042"/>
    </source>
</evidence>
<dbReference type="Proteomes" id="UP000504633">
    <property type="component" value="Unplaced"/>
</dbReference>
<evidence type="ECO:0000256" key="11">
    <source>
        <dbReference type="ARBA" id="ARBA00030965"/>
    </source>
</evidence>
<protein>
    <recommendedName>
        <fullName evidence="4">Nuclear cap-binding protein subunit 1</fullName>
    </recommendedName>
    <alternativeName>
        <fullName evidence="11">80 kDa nuclear cap-binding protein</fullName>
    </alternativeName>
</protein>
<dbReference type="GO" id="GO:0005846">
    <property type="term" value="C:nuclear cap binding complex"/>
    <property type="evidence" value="ECO:0007669"/>
    <property type="project" value="InterPro"/>
</dbReference>
<keyword evidence="6" id="KW-0506">mRNA capping</keyword>
<dbReference type="AlphaFoldDB" id="A0A6J1MDD9"/>
<dbReference type="Pfam" id="PF02854">
    <property type="entry name" value="MIF4G"/>
    <property type="match status" value="1"/>
</dbReference>
<feature type="domain" description="MIF4G" evidence="13">
    <location>
        <begin position="37"/>
        <end position="250"/>
    </location>
</feature>
<evidence type="ECO:0000256" key="9">
    <source>
        <dbReference type="ARBA" id="ARBA00023242"/>
    </source>
</evidence>
<comment type="subcellular location">
    <subcellularLocation>
        <location evidence="1">Nucleus</location>
    </subcellularLocation>
</comment>
<evidence type="ECO:0000256" key="3">
    <source>
        <dbReference type="ARBA" id="ARBA00011361"/>
    </source>
</evidence>
<evidence type="ECO:0000256" key="2">
    <source>
        <dbReference type="ARBA" id="ARBA00007413"/>
    </source>
</evidence>
<dbReference type="GO" id="GO:0003729">
    <property type="term" value="F:mRNA binding"/>
    <property type="evidence" value="ECO:0007669"/>
    <property type="project" value="TreeGrafter"/>
</dbReference>
<dbReference type="GO" id="GO:0000184">
    <property type="term" value="P:nuclear-transcribed mRNA catabolic process, nonsense-mediated decay"/>
    <property type="evidence" value="ECO:0007669"/>
    <property type="project" value="TreeGrafter"/>
</dbReference>
<dbReference type="GO" id="GO:0008380">
    <property type="term" value="P:RNA splicing"/>
    <property type="evidence" value="ECO:0007669"/>
    <property type="project" value="UniProtKB-KW"/>
</dbReference>
<evidence type="ECO:0000256" key="8">
    <source>
        <dbReference type="ARBA" id="ARBA00023187"/>
    </source>
</evidence>
<dbReference type="InterPro" id="IPR003890">
    <property type="entry name" value="MIF4G-like_typ-3"/>
</dbReference>
<dbReference type="SMART" id="SM00543">
    <property type="entry name" value="MIF4G"/>
    <property type="match status" value="1"/>
</dbReference>
<proteinExistence type="inferred from homology"/>
<dbReference type="OrthoDB" id="10252707at2759"/>
<dbReference type="GeneID" id="111603773"/>
<dbReference type="GO" id="GO:0031047">
    <property type="term" value="P:regulatory ncRNA-mediated gene silencing"/>
    <property type="evidence" value="ECO:0007669"/>
    <property type="project" value="UniProtKB-KW"/>
</dbReference>
<evidence type="ECO:0000256" key="10">
    <source>
        <dbReference type="ARBA" id="ARBA00024736"/>
    </source>
</evidence>
<dbReference type="InterPro" id="IPR015172">
    <property type="entry name" value="MIF4G-like_typ-1"/>
</dbReference>